<dbReference type="SUPFAM" id="SSF52540">
    <property type="entry name" value="P-loop containing nucleoside triphosphate hydrolases"/>
    <property type="match status" value="1"/>
</dbReference>
<name>A0AAD7Z2S7_DIPPU</name>
<dbReference type="Pfam" id="PF25396">
    <property type="entry name" value="ZNFX1"/>
    <property type="match status" value="1"/>
</dbReference>
<feature type="domain" description="ZNFX1" evidence="2">
    <location>
        <begin position="1"/>
        <end position="59"/>
    </location>
</feature>
<reference evidence="3" key="2">
    <citation type="submission" date="2023-05" db="EMBL/GenBank/DDBJ databases">
        <authorList>
            <person name="Fouks B."/>
        </authorList>
    </citation>
    <scope>NUCLEOTIDE SEQUENCE</scope>
    <source>
        <strain evidence="3">Stay&amp;Tobe</strain>
        <tissue evidence="3">Testes</tissue>
    </source>
</reference>
<organism evidence="3 4">
    <name type="scientific">Diploptera punctata</name>
    <name type="common">Pacific beetle cockroach</name>
    <dbReference type="NCBI Taxonomy" id="6984"/>
    <lineage>
        <taxon>Eukaryota</taxon>
        <taxon>Metazoa</taxon>
        <taxon>Ecdysozoa</taxon>
        <taxon>Arthropoda</taxon>
        <taxon>Hexapoda</taxon>
        <taxon>Insecta</taxon>
        <taxon>Pterygota</taxon>
        <taxon>Neoptera</taxon>
        <taxon>Polyneoptera</taxon>
        <taxon>Dictyoptera</taxon>
        <taxon>Blattodea</taxon>
        <taxon>Blaberoidea</taxon>
        <taxon>Blaberidae</taxon>
        <taxon>Diplopterinae</taxon>
        <taxon>Diploptera</taxon>
    </lineage>
</organism>
<dbReference type="GO" id="GO:0004386">
    <property type="term" value="F:helicase activity"/>
    <property type="evidence" value="ECO:0007669"/>
    <property type="project" value="InterPro"/>
</dbReference>
<keyword evidence="4" id="KW-1185">Reference proteome</keyword>
<sequence length="186" mass="21448">MYGSLLCFTQDNFRSIMFGTVAEWNIKNLQQGLVVVQLGIGSQVRGDLFKVQFTMAESEVYFEPYYQVLKALKEMKEEEFPMKRYIVDCECKGRAPQYLETHPPAEFCINDRLTFPVLVDDMWPSAEQLGLDRSQYTAFKFALTKEFVVIQGPPGTGKTFLGLKVARALLENQKVWNVDEKPILRR</sequence>
<dbReference type="EMBL" id="JASPKZ010010698">
    <property type="protein sequence ID" value="KAJ9573484.1"/>
    <property type="molecule type" value="Genomic_DNA"/>
</dbReference>
<accession>A0AAD7Z2S7</accession>
<comment type="caution">
    <text evidence="3">The sequence shown here is derived from an EMBL/GenBank/DDBJ whole genome shotgun (WGS) entry which is preliminary data.</text>
</comment>
<dbReference type="InterPro" id="IPR041677">
    <property type="entry name" value="DNA2/NAM7_AAA_11"/>
</dbReference>
<evidence type="ECO:0000259" key="2">
    <source>
        <dbReference type="Pfam" id="PF25396"/>
    </source>
</evidence>
<evidence type="ECO:0000313" key="3">
    <source>
        <dbReference type="EMBL" id="KAJ9573484.1"/>
    </source>
</evidence>
<dbReference type="AlphaFoldDB" id="A0AAD7Z2S7"/>
<protein>
    <recommendedName>
        <fullName evidence="5">NFX1-type zinc finger-containing protein 1</fullName>
    </recommendedName>
</protein>
<dbReference type="InterPro" id="IPR057373">
    <property type="entry name" value="ZNFX1"/>
</dbReference>
<dbReference type="InterPro" id="IPR027417">
    <property type="entry name" value="P-loop_NTPase"/>
</dbReference>
<evidence type="ECO:0008006" key="5">
    <source>
        <dbReference type="Google" id="ProtNLM"/>
    </source>
</evidence>
<dbReference type="Pfam" id="PF13086">
    <property type="entry name" value="AAA_11"/>
    <property type="match status" value="1"/>
</dbReference>
<dbReference type="Gene3D" id="3.40.50.300">
    <property type="entry name" value="P-loop containing nucleotide triphosphate hydrolases"/>
    <property type="match status" value="1"/>
</dbReference>
<feature type="domain" description="DNA2/NAM7 helicase helicase" evidence="1">
    <location>
        <begin position="131"/>
        <end position="177"/>
    </location>
</feature>
<proteinExistence type="predicted"/>
<dbReference type="Proteomes" id="UP001233999">
    <property type="component" value="Unassembled WGS sequence"/>
</dbReference>
<evidence type="ECO:0000313" key="4">
    <source>
        <dbReference type="Proteomes" id="UP001233999"/>
    </source>
</evidence>
<gene>
    <name evidence="3" type="ORF">L9F63_009144</name>
</gene>
<reference evidence="3" key="1">
    <citation type="journal article" date="2023" name="IScience">
        <title>Live-bearing cockroach genome reveals convergent evolutionary mechanisms linked to viviparity in insects and beyond.</title>
        <authorList>
            <person name="Fouks B."/>
            <person name="Harrison M.C."/>
            <person name="Mikhailova A.A."/>
            <person name="Marchal E."/>
            <person name="English S."/>
            <person name="Carruthers M."/>
            <person name="Jennings E.C."/>
            <person name="Chiamaka E.L."/>
            <person name="Frigard R.A."/>
            <person name="Pippel M."/>
            <person name="Attardo G.M."/>
            <person name="Benoit J.B."/>
            <person name="Bornberg-Bauer E."/>
            <person name="Tobe S.S."/>
        </authorList>
    </citation>
    <scope>NUCLEOTIDE SEQUENCE</scope>
    <source>
        <strain evidence="3">Stay&amp;Tobe</strain>
    </source>
</reference>
<evidence type="ECO:0000259" key="1">
    <source>
        <dbReference type="Pfam" id="PF13086"/>
    </source>
</evidence>
<feature type="non-terminal residue" evidence="3">
    <location>
        <position position="1"/>
    </location>
</feature>